<gene>
    <name evidence="2" type="ORF">H3N35_03545</name>
</gene>
<dbReference type="EMBL" id="CP059693">
    <property type="protein sequence ID" value="WDE12565.1"/>
    <property type="molecule type" value="Genomic_DNA"/>
</dbReference>
<evidence type="ECO:0008006" key="4">
    <source>
        <dbReference type="Google" id="ProtNLM"/>
    </source>
</evidence>
<protein>
    <recommendedName>
        <fullName evidence="4">EamA domain-containing protein</fullName>
    </recommendedName>
</protein>
<keyword evidence="1" id="KW-1133">Transmembrane helix</keyword>
<organism evidence="2 3">
    <name type="scientific">Thalassomonas haliotis</name>
    <dbReference type="NCBI Taxonomy" id="485448"/>
    <lineage>
        <taxon>Bacteria</taxon>
        <taxon>Pseudomonadati</taxon>
        <taxon>Pseudomonadota</taxon>
        <taxon>Gammaproteobacteria</taxon>
        <taxon>Alteromonadales</taxon>
        <taxon>Colwelliaceae</taxon>
        <taxon>Thalassomonas</taxon>
    </lineage>
</organism>
<name>A0ABY7VHQ6_9GAMM</name>
<dbReference type="RefSeq" id="WP_274052845.1">
    <property type="nucleotide sequence ID" value="NZ_CP059693.1"/>
</dbReference>
<keyword evidence="1" id="KW-0812">Transmembrane</keyword>
<evidence type="ECO:0000313" key="2">
    <source>
        <dbReference type="EMBL" id="WDE12565.1"/>
    </source>
</evidence>
<feature type="transmembrane region" description="Helical" evidence="1">
    <location>
        <begin position="61"/>
        <end position="82"/>
    </location>
</feature>
<dbReference type="Proteomes" id="UP001215231">
    <property type="component" value="Chromosome"/>
</dbReference>
<reference evidence="2 3" key="1">
    <citation type="journal article" date="2022" name="Mar. Drugs">
        <title>Bioassay-Guided Fractionation Leads to the Detection of Cholic Acid Generated by the Rare Thalassomonas sp.</title>
        <authorList>
            <person name="Pheiffer F."/>
            <person name="Schneider Y.K."/>
            <person name="Hansen E.H."/>
            <person name="Andersen J.H."/>
            <person name="Isaksson J."/>
            <person name="Busche T."/>
            <person name="R C."/>
            <person name="Kalinowski J."/>
            <person name="Zyl L.V."/>
            <person name="Trindade M."/>
        </authorList>
    </citation>
    <scope>NUCLEOTIDE SEQUENCE [LARGE SCALE GENOMIC DNA]</scope>
    <source>
        <strain evidence="2 3">A5K-61T</strain>
    </source>
</reference>
<accession>A0ABY7VHQ6</accession>
<feature type="transmembrane region" description="Helical" evidence="1">
    <location>
        <begin position="33"/>
        <end position="54"/>
    </location>
</feature>
<evidence type="ECO:0000256" key="1">
    <source>
        <dbReference type="SAM" id="Phobius"/>
    </source>
</evidence>
<proteinExistence type="predicted"/>
<feature type="transmembrane region" description="Helical" evidence="1">
    <location>
        <begin position="7"/>
        <end position="27"/>
    </location>
</feature>
<evidence type="ECO:0000313" key="3">
    <source>
        <dbReference type="Proteomes" id="UP001215231"/>
    </source>
</evidence>
<keyword evidence="3" id="KW-1185">Reference proteome</keyword>
<keyword evidence="1" id="KW-0472">Membrane</keyword>
<sequence length="84" mass="9199">MWPKSFAAFFFGIILSISLMLNLNHFLPLAVDVRLLVGLVSGFCLWVAVMIYCYSRNSAKAAVWGCSKTLLASGAVNVYFFVAG</sequence>